<comment type="similarity">
    <text evidence="2 8">Belongs to the cytochrome P450 family.</text>
</comment>
<dbReference type="PANTHER" id="PTHR24300">
    <property type="entry name" value="CYTOCHROME P450 508A4-RELATED"/>
    <property type="match status" value="1"/>
</dbReference>
<proteinExistence type="inferred from homology"/>
<dbReference type="GO" id="GO:0005737">
    <property type="term" value="C:cytoplasm"/>
    <property type="evidence" value="ECO:0007669"/>
    <property type="project" value="TreeGrafter"/>
</dbReference>
<reference evidence="10 11" key="2">
    <citation type="journal article" date="2019" name="G3 (Bethesda)">
        <title>Hybrid Assembly of the Genome of the Entomopathogenic Nematode Steinernema carpocapsae Identifies the X-Chromosome.</title>
        <authorList>
            <person name="Serra L."/>
            <person name="Macchietto M."/>
            <person name="Macias-Munoz A."/>
            <person name="McGill C.J."/>
            <person name="Rodriguez I.M."/>
            <person name="Rodriguez B."/>
            <person name="Murad R."/>
            <person name="Mortazavi A."/>
        </authorList>
    </citation>
    <scope>NUCLEOTIDE SEQUENCE [LARGE SCALE GENOMIC DNA]</scope>
    <source>
        <strain evidence="10 11">ALL</strain>
    </source>
</reference>
<keyword evidence="6 8" id="KW-0503">Monooxygenase</keyword>
<reference evidence="10 11" key="1">
    <citation type="journal article" date="2015" name="Genome Biol.">
        <title>Comparative genomics of Steinernema reveals deeply conserved gene regulatory networks.</title>
        <authorList>
            <person name="Dillman A.R."/>
            <person name="Macchietto M."/>
            <person name="Porter C.F."/>
            <person name="Rogers A."/>
            <person name="Williams B."/>
            <person name="Antoshechkin I."/>
            <person name="Lee M.M."/>
            <person name="Goodwin Z."/>
            <person name="Lu X."/>
            <person name="Lewis E.E."/>
            <person name="Goodrich-Blair H."/>
            <person name="Stock S.P."/>
            <person name="Adams B.J."/>
            <person name="Sternberg P.W."/>
            <person name="Mortazavi A."/>
        </authorList>
    </citation>
    <scope>NUCLEOTIDE SEQUENCE [LARGE SCALE GENOMIC DNA]</scope>
    <source>
        <strain evidence="10 11">ALL</strain>
    </source>
</reference>
<dbReference type="FunFam" id="1.10.630.10:FF:000036">
    <property type="entry name" value="CYtochrome P450 family"/>
    <property type="match status" value="1"/>
</dbReference>
<evidence type="ECO:0000256" key="8">
    <source>
        <dbReference type="RuleBase" id="RU000461"/>
    </source>
</evidence>
<evidence type="ECO:0000256" key="9">
    <source>
        <dbReference type="SAM" id="SignalP"/>
    </source>
</evidence>
<evidence type="ECO:0000256" key="5">
    <source>
        <dbReference type="ARBA" id="ARBA00023004"/>
    </source>
</evidence>
<evidence type="ECO:0000256" key="3">
    <source>
        <dbReference type="ARBA" id="ARBA00022723"/>
    </source>
</evidence>
<dbReference type="CDD" id="cd20617">
    <property type="entry name" value="CYP1_2-like"/>
    <property type="match status" value="1"/>
</dbReference>
<dbReference type="GO" id="GO:0005506">
    <property type="term" value="F:iron ion binding"/>
    <property type="evidence" value="ECO:0007669"/>
    <property type="project" value="InterPro"/>
</dbReference>
<accession>A0A4U5LUB5</accession>
<evidence type="ECO:0000313" key="10">
    <source>
        <dbReference type="EMBL" id="TKR59691.1"/>
    </source>
</evidence>
<gene>
    <name evidence="10" type="ORF">L596_029327</name>
</gene>
<keyword evidence="4 8" id="KW-0560">Oxidoreductase</keyword>
<feature type="signal peptide" evidence="9">
    <location>
        <begin position="1"/>
        <end position="21"/>
    </location>
</feature>
<dbReference type="InterPro" id="IPR001128">
    <property type="entry name" value="Cyt_P450"/>
</dbReference>
<dbReference type="InterPro" id="IPR002401">
    <property type="entry name" value="Cyt_P450_E_grp-I"/>
</dbReference>
<evidence type="ECO:0000256" key="1">
    <source>
        <dbReference type="ARBA" id="ARBA00001971"/>
    </source>
</evidence>
<dbReference type="GO" id="GO:0006805">
    <property type="term" value="P:xenobiotic metabolic process"/>
    <property type="evidence" value="ECO:0007669"/>
    <property type="project" value="TreeGrafter"/>
</dbReference>
<dbReference type="EMBL" id="AZBU02000012">
    <property type="protein sequence ID" value="TKR59691.1"/>
    <property type="molecule type" value="Genomic_DNA"/>
</dbReference>
<keyword evidence="7 8" id="KW-0349">Heme</keyword>
<dbReference type="InterPro" id="IPR050182">
    <property type="entry name" value="Cytochrome_P450_fam2"/>
</dbReference>
<dbReference type="OrthoDB" id="2789670at2759"/>
<dbReference type="GO" id="GO:0020037">
    <property type="term" value="F:heme binding"/>
    <property type="evidence" value="ECO:0007669"/>
    <property type="project" value="InterPro"/>
</dbReference>
<evidence type="ECO:0000256" key="4">
    <source>
        <dbReference type="ARBA" id="ARBA00023002"/>
    </source>
</evidence>
<dbReference type="PROSITE" id="PS00086">
    <property type="entry name" value="CYTOCHROME_P450"/>
    <property type="match status" value="1"/>
</dbReference>
<dbReference type="GO" id="GO:0016712">
    <property type="term" value="F:oxidoreductase activity, acting on paired donors, with incorporation or reduction of molecular oxygen, reduced flavin or flavoprotein as one donor, and incorporation of one atom of oxygen"/>
    <property type="evidence" value="ECO:0007669"/>
    <property type="project" value="TreeGrafter"/>
</dbReference>
<name>A0A4U5LUB5_STECR</name>
<dbReference type="SUPFAM" id="SSF48264">
    <property type="entry name" value="Cytochrome P450"/>
    <property type="match status" value="1"/>
</dbReference>
<comment type="cofactor">
    <cofactor evidence="1 7">
        <name>heme</name>
        <dbReference type="ChEBI" id="CHEBI:30413"/>
    </cofactor>
</comment>
<evidence type="ECO:0000256" key="7">
    <source>
        <dbReference type="PIRSR" id="PIRSR602401-1"/>
    </source>
</evidence>
<feature type="binding site" description="axial binding residue" evidence="7">
    <location>
        <position position="448"/>
    </location>
    <ligand>
        <name>heme</name>
        <dbReference type="ChEBI" id="CHEBI:30413"/>
    </ligand>
    <ligandPart>
        <name>Fe</name>
        <dbReference type="ChEBI" id="CHEBI:18248"/>
    </ligandPart>
</feature>
<dbReference type="STRING" id="34508.A0A4U5LUB5"/>
<dbReference type="PRINTS" id="PR00463">
    <property type="entry name" value="EP450I"/>
</dbReference>
<evidence type="ECO:0008006" key="12">
    <source>
        <dbReference type="Google" id="ProtNLM"/>
    </source>
</evidence>
<sequence>MLLHVLLLLLVLYTFFAYLLSKKRSSLPPGPAPWLFFGNVPDFVYAQIQGKNAVQVLIEWKEKYGNVFTIWLGPMPTINVCDYKTAVDAFVKNGDAHVGRFRTHLAFVTRGVYGLLFSEGQCWQEQRRFCLHVLKNFGLGRNLMQERILDEIRFSFERIDKTIEMNRSAVIDPADVFDPLVGSVINKIASGQRFDESNMETFFQIKRDLDQSVTRTSAFDHALLGATSTRFPFFKQRLEYLKTSHLNLRKWLIDNIEERKAKIANGSHLLVESDPCDYIDAYFLEMERRKKSGEPMDSFCIDALVSNLMDFWLAGMETTILTFMWATIYLLKYPEVHEKVYKEIVNCTGGNRYLELCDKLDTPYFNAVITETQRHANVLNFNLWHKTTTKTMVGEYLIPEGVTIAPQLSVIMSNEAAFKNSCKFDPDRYLNSKLGEEVIPFGIGKRSCLGEGLAKAELHLILGNFIQQYRIYVPEGEEAPSTEPATPFGLMHRNKHFTCAIERRATS</sequence>
<dbReference type="AlphaFoldDB" id="A0A4U5LUB5"/>
<comment type="caution">
    <text evidence="10">The sequence shown here is derived from an EMBL/GenBank/DDBJ whole genome shotgun (WGS) entry which is preliminary data.</text>
</comment>
<evidence type="ECO:0000313" key="11">
    <source>
        <dbReference type="Proteomes" id="UP000298663"/>
    </source>
</evidence>
<dbReference type="InterPro" id="IPR017972">
    <property type="entry name" value="Cyt_P450_CS"/>
</dbReference>
<dbReference type="GO" id="GO:0006082">
    <property type="term" value="P:organic acid metabolic process"/>
    <property type="evidence" value="ECO:0007669"/>
    <property type="project" value="TreeGrafter"/>
</dbReference>
<dbReference type="Gene3D" id="1.10.630.10">
    <property type="entry name" value="Cytochrome P450"/>
    <property type="match status" value="1"/>
</dbReference>
<protein>
    <recommendedName>
        <fullName evidence="12">Cytochrome P450</fullName>
    </recommendedName>
</protein>
<dbReference type="PANTHER" id="PTHR24300:SF375">
    <property type="entry name" value="CYTOCHROME P450 FAMILY"/>
    <property type="match status" value="1"/>
</dbReference>
<keyword evidence="9" id="KW-0732">Signal</keyword>
<dbReference type="Proteomes" id="UP000298663">
    <property type="component" value="Unassembled WGS sequence"/>
</dbReference>
<organism evidence="10 11">
    <name type="scientific">Steinernema carpocapsae</name>
    <name type="common">Entomopathogenic nematode</name>
    <dbReference type="NCBI Taxonomy" id="34508"/>
    <lineage>
        <taxon>Eukaryota</taxon>
        <taxon>Metazoa</taxon>
        <taxon>Ecdysozoa</taxon>
        <taxon>Nematoda</taxon>
        <taxon>Chromadorea</taxon>
        <taxon>Rhabditida</taxon>
        <taxon>Tylenchina</taxon>
        <taxon>Panagrolaimomorpha</taxon>
        <taxon>Strongyloidoidea</taxon>
        <taxon>Steinernematidae</taxon>
        <taxon>Steinernema</taxon>
    </lineage>
</organism>
<dbReference type="InterPro" id="IPR036396">
    <property type="entry name" value="Cyt_P450_sf"/>
</dbReference>
<evidence type="ECO:0000256" key="2">
    <source>
        <dbReference type="ARBA" id="ARBA00010617"/>
    </source>
</evidence>
<evidence type="ECO:0000256" key="6">
    <source>
        <dbReference type="ARBA" id="ARBA00023033"/>
    </source>
</evidence>
<dbReference type="PRINTS" id="PR00385">
    <property type="entry name" value="P450"/>
</dbReference>
<keyword evidence="5 7" id="KW-0408">Iron</keyword>
<keyword evidence="11" id="KW-1185">Reference proteome</keyword>
<feature type="chain" id="PRO_5020199935" description="Cytochrome P450" evidence="9">
    <location>
        <begin position="22"/>
        <end position="507"/>
    </location>
</feature>
<keyword evidence="3 7" id="KW-0479">Metal-binding</keyword>
<dbReference type="Pfam" id="PF00067">
    <property type="entry name" value="p450"/>
    <property type="match status" value="1"/>
</dbReference>